<dbReference type="Proteomes" id="UP000568380">
    <property type="component" value="Unassembled WGS sequence"/>
</dbReference>
<name>A0A7W7ZXY1_9ACTN</name>
<feature type="region of interest" description="Disordered" evidence="1">
    <location>
        <begin position="1"/>
        <end position="22"/>
    </location>
</feature>
<protein>
    <submittedName>
        <fullName evidence="2">Transcriptional regulator with XRE-family HTH domain</fullName>
    </submittedName>
</protein>
<reference evidence="2 3" key="1">
    <citation type="submission" date="2020-08" db="EMBL/GenBank/DDBJ databases">
        <title>Genomic Encyclopedia of Type Strains, Phase IV (KMG-IV): sequencing the most valuable type-strain genomes for metagenomic binning, comparative biology and taxonomic classification.</title>
        <authorList>
            <person name="Goeker M."/>
        </authorList>
    </citation>
    <scope>NUCLEOTIDE SEQUENCE [LARGE SCALE GENOMIC DNA]</scope>
    <source>
        <strain evidence="2 3">DSM 45385</strain>
    </source>
</reference>
<dbReference type="SUPFAM" id="SSF47413">
    <property type="entry name" value="lambda repressor-like DNA-binding domains"/>
    <property type="match status" value="1"/>
</dbReference>
<dbReference type="AlphaFoldDB" id="A0A7W7ZXY1"/>
<dbReference type="GO" id="GO:0003677">
    <property type="term" value="F:DNA binding"/>
    <property type="evidence" value="ECO:0007669"/>
    <property type="project" value="InterPro"/>
</dbReference>
<proteinExistence type="predicted"/>
<dbReference type="InterPro" id="IPR010982">
    <property type="entry name" value="Lambda_DNA-bd_dom_sf"/>
</dbReference>
<dbReference type="EMBL" id="JACHIN010000001">
    <property type="protein sequence ID" value="MBB5075838.1"/>
    <property type="molecule type" value="Genomic_DNA"/>
</dbReference>
<dbReference type="Gene3D" id="1.10.260.40">
    <property type="entry name" value="lambda repressor-like DNA-binding domains"/>
    <property type="match status" value="1"/>
</dbReference>
<organism evidence="2 3">
    <name type="scientific">Nonomuraea endophytica</name>
    <dbReference type="NCBI Taxonomy" id="714136"/>
    <lineage>
        <taxon>Bacteria</taxon>
        <taxon>Bacillati</taxon>
        <taxon>Actinomycetota</taxon>
        <taxon>Actinomycetes</taxon>
        <taxon>Streptosporangiales</taxon>
        <taxon>Streptosporangiaceae</taxon>
        <taxon>Nonomuraea</taxon>
    </lineage>
</organism>
<evidence type="ECO:0000256" key="1">
    <source>
        <dbReference type="SAM" id="MobiDB-lite"/>
    </source>
</evidence>
<sequence>MSKTRGESTRDTGLKDKPRRWSKEEWRNAVAEAPPFSVALGQKLRTVRERKGWTTEDIATSAQGYGLGWHRTTVGQIELGKRALSAIELLMLPFLYGEPLVKLLPSEVTHLTDTTAANISYLVAFAITGEVWDQPGSGPLHRPGRFHFKGQEERVGRFVQALLDKPNPWPLEAVAAHIATPDEAEMKAAKRLDTTPHYVAYAARMTWGHGLTEERDTRLNRRPDTPADRRALQAARGHVTRELINELNPVIRRLEEQRTPTLSKEI</sequence>
<evidence type="ECO:0000313" key="3">
    <source>
        <dbReference type="Proteomes" id="UP000568380"/>
    </source>
</evidence>
<dbReference type="InterPro" id="IPR001387">
    <property type="entry name" value="Cro/C1-type_HTH"/>
</dbReference>
<evidence type="ECO:0000313" key="2">
    <source>
        <dbReference type="EMBL" id="MBB5075838.1"/>
    </source>
</evidence>
<comment type="caution">
    <text evidence="2">The sequence shown here is derived from an EMBL/GenBank/DDBJ whole genome shotgun (WGS) entry which is preliminary data.</text>
</comment>
<accession>A0A7W7ZXY1</accession>
<gene>
    <name evidence="2" type="ORF">HNR40_001284</name>
</gene>
<dbReference type="CDD" id="cd00093">
    <property type="entry name" value="HTH_XRE"/>
    <property type="match status" value="1"/>
</dbReference>
<dbReference type="RefSeq" id="WP_184958986.1">
    <property type="nucleotide sequence ID" value="NZ_JACHIN010000001.1"/>
</dbReference>
<keyword evidence="3" id="KW-1185">Reference proteome</keyword>